<gene>
    <name evidence="7" type="ORF">D1013_14950</name>
</gene>
<sequence length="133" mass="15580">MRIDKFLWSTRYFKTRNIASTACKKGQIKINGQAVKPSREVYPMDKIIVRKNQIDYQLTVLDIPESRVGAKLVDIYRKDTTPKEAFAHSELLKQSKDYYRKKGTGRPTKKDRRDIDDYLDDTDDTIKNGFDEL</sequence>
<dbReference type="GO" id="GO:0043023">
    <property type="term" value="F:ribosomal large subunit binding"/>
    <property type="evidence" value="ECO:0007669"/>
    <property type="project" value="InterPro"/>
</dbReference>
<evidence type="ECO:0000313" key="8">
    <source>
        <dbReference type="Proteomes" id="UP000276309"/>
    </source>
</evidence>
<dbReference type="RefSeq" id="WP_121849593.1">
    <property type="nucleotide sequence ID" value="NZ_CP032050.1"/>
</dbReference>
<dbReference type="OrthoDB" id="9797176at2"/>
<evidence type="ECO:0000256" key="5">
    <source>
        <dbReference type="SAM" id="MobiDB-lite"/>
    </source>
</evidence>
<dbReference type="PIRSF" id="PIRSF016821">
    <property type="entry name" value="HSP15"/>
    <property type="match status" value="1"/>
</dbReference>
<reference evidence="7 8" key="1">
    <citation type="submission" date="2018-08" db="EMBL/GenBank/DDBJ databases">
        <title>The reduced genetic potential of extracellular carbohydrate catabolism in Euzebyella marina RN62, a Flavobacteriia bacterium isolated from the hadal water.</title>
        <authorList>
            <person name="Xue C."/>
        </authorList>
    </citation>
    <scope>NUCLEOTIDE SEQUENCE [LARGE SCALE GENOMIC DNA]</scope>
    <source>
        <strain evidence="7 8">RN62</strain>
    </source>
</reference>
<dbReference type="GO" id="GO:0034605">
    <property type="term" value="P:cellular response to heat"/>
    <property type="evidence" value="ECO:0007669"/>
    <property type="project" value="InterPro"/>
</dbReference>
<dbReference type="Gene3D" id="3.10.290.10">
    <property type="entry name" value="RNA-binding S4 domain"/>
    <property type="match status" value="1"/>
</dbReference>
<comment type="similarity">
    <text evidence="1">Belongs to the HSP15 family.</text>
</comment>
<name>A0A3G2L8K6_9FLAO</name>
<organism evidence="7 8">
    <name type="scientific">Euzebyella marina</name>
    <dbReference type="NCBI Taxonomy" id="1761453"/>
    <lineage>
        <taxon>Bacteria</taxon>
        <taxon>Pseudomonadati</taxon>
        <taxon>Bacteroidota</taxon>
        <taxon>Flavobacteriia</taxon>
        <taxon>Flavobacteriales</taxon>
        <taxon>Flavobacteriaceae</taxon>
        <taxon>Euzebyella</taxon>
    </lineage>
</organism>
<dbReference type="AlphaFoldDB" id="A0A3G2L8K6"/>
<dbReference type="CDD" id="cd00165">
    <property type="entry name" value="S4"/>
    <property type="match status" value="1"/>
</dbReference>
<evidence type="ECO:0000256" key="2">
    <source>
        <dbReference type="ARBA" id="ARBA00022884"/>
    </source>
</evidence>
<dbReference type="InterPro" id="IPR002942">
    <property type="entry name" value="S4_RNA-bd"/>
</dbReference>
<dbReference type="Proteomes" id="UP000276309">
    <property type="component" value="Chromosome"/>
</dbReference>
<feature type="region of interest" description="Disordered" evidence="5">
    <location>
        <begin position="98"/>
        <end position="118"/>
    </location>
</feature>
<dbReference type="SUPFAM" id="SSF55174">
    <property type="entry name" value="Alpha-L RNA-binding motif"/>
    <property type="match status" value="1"/>
</dbReference>
<dbReference type="Pfam" id="PF01479">
    <property type="entry name" value="S4"/>
    <property type="match status" value="1"/>
</dbReference>
<evidence type="ECO:0000313" key="7">
    <source>
        <dbReference type="EMBL" id="AYN68580.1"/>
    </source>
</evidence>
<dbReference type="InterPro" id="IPR036986">
    <property type="entry name" value="S4_RNA-bd_sf"/>
</dbReference>
<evidence type="ECO:0000256" key="4">
    <source>
        <dbReference type="PROSITE-ProRule" id="PRU00182"/>
    </source>
</evidence>
<keyword evidence="8" id="KW-1185">Reference proteome</keyword>
<keyword evidence="2 4" id="KW-0694">RNA-binding</keyword>
<keyword evidence="3" id="KW-0238">DNA-binding</keyword>
<evidence type="ECO:0000259" key="6">
    <source>
        <dbReference type="SMART" id="SM00363"/>
    </source>
</evidence>
<dbReference type="SMART" id="SM00363">
    <property type="entry name" value="S4"/>
    <property type="match status" value="1"/>
</dbReference>
<dbReference type="InterPro" id="IPR025708">
    <property type="entry name" value="HSP15"/>
</dbReference>
<dbReference type="EMBL" id="CP032050">
    <property type="protein sequence ID" value="AYN68580.1"/>
    <property type="molecule type" value="Genomic_DNA"/>
</dbReference>
<accession>A0A3G2L8K6</accession>
<protein>
    <submittedName>
        <fullName evidence="7">RNA-binding S4 domain-containing protein</fullName>
    </submittedName>
</protein>
<dbReference type="GO" id="GO:0003727">
    <property type="term" value="F:single-stranded RNA binding"/>
    <property type="evidence" value="ECO:0007669"/>
    <property type="project" value="InterPro"/>
</dbReference>
<feature type="domain" description="RNA-binding S4" evidence="6">
    <location>
        <begin position="1"/>
        <end position="59"/>
    </location>
</feature>
<evidence type="ECO:0000256" key="1">
    <source>
        <dbReference type="ARBA" id="ARBA00008396"/>
    </source>
</evidence>
<feature type="compositionally biased region" description="Basic residues" evidence="5">
    <location>
        <begin position="101"/>
        <end position="110"/>
    </location>
</feature>
<dbReference type="GO" id="GO:0003677">
    <property type="term" value="F:DNA binding"/>
    <property type="evidence" value="ECO:0007669"/>
    <property type="project" value="UniProtKB-KW"/>
</dbReference>
<dbReference type="PROSITE" id="PS50889">
    <property type="entry name" value="S4"/>
    <property type="match status" value="1"/>
</dbReference>
<proteinExistence type="inferred from homology"/>
<dbReference type="KEGG" id="emar:D1013_14950"/>
<evidence type="ECO:0000256" key="3">
    <source>
        <dbReference type="ARBA" id="ARBA00023125"/>
    </source>
</evidence>